<protein>
    <recommendedName>
        <fullName evidence="7">Flagellar L-ring protein</fullName>
    </recommendedName>
    <alternativeName>
        <fullName evidence="7">Basal body L-ring protein</fullName>
    </alternativeName>
</protein>
<dbReference type="GO" id="GO:0009427">
    <property type="term" value="C:bacterial-type flagellum basal body, distal rod, L ring"/>
    <property type="evidence" value="ECO:0007669"/>
    <property type="project" value="InterPro"/>
</dbReference>
<gene>
    <name evidence="7" type="primary">flgH</name>
    <name evidence="8" type="ORF">GGD88_002785</name>
</gene>
<comment type="caution">
    <text evidence="8">The sequence shown here is derived from an EMBL/GenBank/DDBJ whole genome shotgun (WGS) entry which is preliminary data.</text>
</comment>
<keyword evidence="9" id="KW-1185">Reference proteome</keyword>
<evidence type="ECO:0000256" key="2">
    <source>
        <dbReference type="ARBA" id="ARBA00006929"/>
    </source>
</evidence>
<evidence type="ECO:0000256" key="3">
    <source>
        <dbReference type="ARBA" id="ARBA00022729"/>
    </source>
</evidence>
<dbReference type="Pfam" id="PF02107">
    <property type="entry name" value="FlgH"/>
    <property type="match status" value="1"/>
</dbReference>
<keyword evidence="8" id="KW-0969">Cilium</keyword>
<evidence type="ECO:0000256" key="6">
    <source>
        <dbReference type="ARBA" id="ARBA00023237"/>
    </source>
</evidence>
<dbReference type="PANTHER" id="PTHR34933">
    <property type="entry name" value="FLAGELLAR L-RING PROTEIN"/>
    <property type="match status" value="1"/>
</dbReference>
<comment type="function">
    <text evidence="1 7">Assembles around the rod to form the L-ring and probably protects the motor/basal body from shearing forces during rotation.</text>
</comment>
<proteinExistence type="inferred from homology"/>
<dbReference type="HAMAP" id="MF_00415">
    <property type="entry name" value="FlgH"/>
    <property type="match status" value="1"/>
</dbReference>
<evidence type="ECO:0000256" key="4">
    <source>
        <dbReference type="ARBA" id="ARBA00023136"/>
    </source>
</evidence>
<dbReference type="GO" id="GO:0003774">
    <property type="term" value="F:cytoskeletal motor activity"/>
    <property type="evidence" value="ECO:0007669"/>
    <property type="project" value="InterPro"/>
</dbReference>
<dbReference type="PRINTS" id="PR01008">
    <property type="entry name" value="FLGLRINGFLGH"/>
</dbReference>
<comment type="subunit">
    <text evidence="7">The basal body constitutes a major portion of the flagellar organelle and consists of four rings (L,P,S, and M) mounted on a central rod.</text>
</comment>
<keyword evidence="8" id="KW-0282">Flagellum</keyword>
<dbReference type="GO" id="GO:0071973">
    <property type="term" value="P:bacterial-type flagellum-dependent cell motility"/>
    <property type="evidence" value="ECO:0007669"/>
    <property type="project" value="InterPro"/>
</dbReference>
<dbReference type="EMBL" id="JACIGI010000026">
    <property type="protein sequence ID" value="MBB4287041.1"/>
    <property type="molecule type" value="Genomic_DNA"/>
</dbReference>
<comment type="similarity">
    <text evidence="2 7">Belongs to the FlgH family.</text>
</comment>
<sequence>MTAPTRSAPAIPPAGAGRGWVRAIALVAAAGLLGGALGGCNTLKRLSEVGDPPSMTSVENPTLQRDYKPVSMPMPTPEVAQPNPNSLWRPGARAFFKDQRASEVGDILTVVVDIENERANLASSLNRGRETGEGAGLDNFFGYEAGLSTIFPNEISPSNLVNFGSTSEHQGTGAIQRTETVNIRLAAVVLQVLPNGNLVIAGRQEVRVNGELRELTVTGVIRPQDVRSDNTIEWDKIAEARISYGGRGSVTDLTEPRYGQQIYDILFPF</sequence>
<reference evidence="8 9" key="1">
    <citation type="submission" date="2020-08" db="EMBL/GenBank/DDBJ databases">
        <title>Genome sequencing of Purple Non-Sulfur Bacteria from various extreme environments.</title>
        <authorList>
            <person name="Mayer M."/>
        </authorList>
    </citation>
    <scope>NUCLEOTIDE SEQUENCE [LARGE SCALE GENOMIC DNA]</scope>
    <source>
        <strain evidence="8 9">JA135</strain>
    </source>
</reference>
<name>A0A7W6WL48_9PROT</name>
<dbReference type="NCBIfam" id="NF001305">
    <property type="entry name" value="PRK00249.1-5"/>
    <property type="match status" value="1"/>
</dbReference>
<keyword evidence="5 7" id="KW-0975">Bacterial flagellum</keyword>
<dbReference type="AlphaFoldDB" id="A0A7W6WL48"/>
<evidence type="ECO:0000256" key="1">
    <source>
        <dbReference type="ARBA" id="ARBA00002591"/>
    </source>
</evidence>
<keyword evidence="8" id="KW-0966">Cell projection</keyword>
<keyword evidence="6 7" id="KW-0998">Cell outer membrane</keyword>
<organism evidence="8 9">
    <name type="scientific">Roseospira goensis</name>
    <dbReference type="NCBI Taxonomy" id="391922"/>
    <lineage>
        <taxon>Bacteria</taxon>
        <taxon>Pseudomonadati</taxon>
        <taxon>Pseudomonadota</taxon>
        <taxon>Alphaproteobacteria</taxon>
        <taxon>Rhodospirillales</taxon>
        <taxon>Rhodospirillaceae</taxon>
        <taxon>Roseospira</taxon>
    </lineage>
</organism>
<comment type="subcellular location">
    <subcellularLocation>
        <location evidence="7">Cell outer membrane</location>
    </subcellularLocation>
    <subcellularLocation>
        <location evidence="7">Bacterial flagellum basal body</location>
    </subcellularLocation>
</comment>
<evidence type="ECO:0000313" key="8">
    <source>
        <dbReference type="EMBL" id="MBB4287041.1"/>
    </source>
</evidence>
<keyword evidence="4 7" id="KW-0472">Membrane</keyword>
<dbReference type="PANTHER" id="PTHR34933:SF1">
    <property type="entry name" value="FLAGELLAR L-RING PROTEIN"/>
    <property type="match status" value="1"/>
</dbReference>
<evidence type="ECO:0000256" key="5">
    <source>
        <dbReference type="ARBA" id="ARBA00023143"/>
    </source>
</evidence>
<accession>A0A7W6WL48</accession>
<dbReference type="RefSeq" id="WP_184436405.1">
    <property type="nucleotide sequence ID" value="NZ_JACIGI010000026.1"/>
</dbReference>
<keyword evidence="3" id="KW-0732">Signal</keyword>
<dbReference type="InterPro" id="IPR000527">
    <property type="entry name" value="Flag_Lring"/>
</dbReference>
<dbReference type="GO" id="GO:0009279">
    <property type="term" value="C:cell outer membrane"/>
    <property type="evidence" value="ECO:0007669"/>
    <property type="project" value="UniProtKB-SubCell"/>
</dbReference>
<evidence type="ECO:0000313" key="9">
    <source>
        <dbReference type="Proteomes" id="UP000555728"/>
    </source>
</evidence>
<dbReference type="Proteomes" id="UP000555728">
    <property type="component" value="Unassembled WGS sequence"/>
</dbReference>
<evidence type="ECO:0000256" key="7">
    <source>
        <dbReference type="HAMAP-Rule" id="MF_00415"/>
    </source>
</evidence>